<dbReference type="Gene3D" id="1.10.630.10">
    <property type="entry name" value="Cytochrome P450"/>
    <property type="match status" value="1"/>
</dbReference>
<organism evidence="3 4">
    <name type="scientific">Ditylenchus dipsaci</name>
    <dbReference type="NCBI Taxonomy" id="166011"/>
    <lineage>
        <taxon>Eukaryota</taxon>
        <taxon>Metazoa</taxon>
        <taxon>Ecdysozoa</taxon>
        <taxon>Nematoda</taxon>
        <taxon>Chromadorea</taxon>
        <taxon>Rhabditida</taxon>
        <taxon>Tylenchina</taxon>
        <taxon>Tylenchomorpha</taxon>
        <taxon>Sphaerularioidea</taxon>
        <taxon>Anguinidae</taxon>
        <taxon>Anguininae</taxon>
        <taxon>Ditylenchus</taxon>
    </lineage>
</organism>
<dbReference type="WBParaSite" id="jg843">
    <property type="protein sequence ID" value="jg843"/>
    <property type="gene ID" value="jg843"/>
</dbReference>
<dbReference type="InterPro" id="IPR036396">
    <property type="entry name" value="Cyt_P450_sf"/>
</dbReference>
<protein>
    <submittedName>
        <fullName evidence="4">Cytochrome P450</fullName>
    </submittedName>
</protein>
<dbReference type="PANTHER" id="PTHR24305">
    <property type="entry name" value="CYTOCHROME P450"/>
    <property type="match status" value="1"/>
</dbReference>
<keyword evidence="2" id="KW-0503">Monooxygenase</keyword>
<evidence type="ECO:0000256" key="1">
    <source>
        <dbReference type="ARBA" id="ARBA00010617"/>
    </source>
</evidence>
<dbReference type="Proteomes" id="UP000887574">
    <property type="component" value="Unplaced"/>
</dbReference>
<dbReference type="GO" id="GO:0020037">
    <property type="term" value="F:heme binding"/>
    <property type="evidence" value="ECO:0007669"/>
    <property type="project" value="InterPro"/>
</dbReference>
<dbReference type="GO" id="GO:0004497">
    <property type="term" value="F:monooxygenase activity"/>
    <property type="evidence" value="ECO:0007669"/>
    <property type="project" value="UniProtKB-KW"/>
</dbReference>
<keyword evidence="2" id="KW-0560">Oxidoreductase</keyword>
<sequence>MEKLVSFVPVVSTPRLMVHSNRSWGECYSASNRTSELLSSTSLPTSKHDCFNHIRLLLFACLIGWLIWTLLKKFAVHHTSYWYRLGVPSPKPEPFVGHLDQLPVISQPFDMSRTLAHFAKWSRENGRVYGLQLGWLNLLMVGDGDVLHDLFVDKVDCFHKIQILATGDNPTTSFFRMASKIKFYFSSFSQVLPVFCESSVHLVKLLEQQIGHETINLQPYMQVLAWQVLSRIALGERSKSMSEQELSACSQLAKQLIEGDRRRELPFNGNEWMNLLDRYSLMVPWLKPLFSSISKWLWMDKQHQKKRVFSQICDHFNNQYGQVPKENIQDDSKNIELKDLFLLDILPVVGSESTSNALSEICYNLAKNPLAQKLLQDEIDGVVDGDEMPTYEQLGRLKFANAVIKESLRLNPAGIHSGCSTYPISTFLNTRICIKKTRLGNVEVEPGVIIQPDLHAINYDKTVWGDNVEEFCPQRTCLGQKLVILEAKTALVYLCRKFNFIATIATEKKLKLLMDGNSRELTSVYPRV</sequence>
<evidence type="ECO:0000313" key="3">
    <source>
        <dbReference type="Proteomes" id="UP000887574"/>
    </source>
</evidence>
<evidence type="ECO:0000313" key="4">
    <source>
        <dbReference type="WBParaSite" id="jg843"/>
    </source>
</evidence>
<comment type="similarity">
    <text evidence="1">Belongs to the cytochrome P450 family.</text>
</comment>
<dbReference type="SUPFAM" id="SSF48264">
    <property type="entry name" value="Cytochrome P450"/>
    <property type="match status" value="1"/>
</dbReference>
<keyword evidence="3" id="KW-1185">Reference proteome</keyword>
<name>A0A915EMM0_9BILA</name>
<dbReference type="AlphaFoldDB" id="A0A915EMM0"/>
<dbReference type="PANTHER" id="PTHR24305:SF166">
    <property type="entry name" value="CYTOCHROME P450 12A4, MITOCHONDRIAL-RELATED"/>
    <property type="match status" value="1"/>
</dbReference>
<dbReference type="Pfam" id="PF00067">
    <property type="entry name" value="p450"/>
    <property type="match status" value="1"/>
</dbReference>
<dbReference type="GO" id="GO:0005506">
    <property type="term" value="F:iron ion binding"/>
    <property type="evidence" value="ECO:0007669"/>
    <property type="project" value="InterPro"/>
</dbReference>
<evidence type="ECO:0000256" key="2">
    <source>
        <dbReference type="ARBA" id="ARBA00023033"/>
    </source>
</evidence>
<dbReference type="InterPro" id="IPR050121">
    <property type="entry name" value="Cytochrome_P450_monoxygenase"/>
</dbReference>
<dbReference type="PRINTS" id="PR00463">
    <property type="entry name" value="EP450I"/>
</dbReference>
<reference evidence="4" key="1">
    <citation type="submission" date="2022-11" db="UniProtKB">
        <authorList>
            <consortium name="WormBaseParasite"/>
        </authorList>
    </citation>
    <scope>IDENTIFICATION</scope>
</reference>
<dbReference type="InterPro" id="IPR002401">
    <property type="entry name" value="Cyt_P450_E_grp-I"/>
</dbReference>
<proteinExistence type="inferred from homology"/>
<accession>A0A915EMM0</accession>
<dbReference type="PRINTS" id="PR00385">
    <property type="entry name" value="P450"/>
</dbReference>
<dbReference type="GO" id="GO:0016705">
    <property type="term" value="F:oxidoreductase activity, acting on paired donors, with incorporation or reduction of molecular oxygen"/>
    <property type="evidence" value="ECO:0007669"/>
    <property type="project" value="InterPro"/>
</dbReference>
<dbReference type="InterPro" id="IPR001128">
    <property type="entry name" value="Cyt_P450"/>
</dbReference>